<evidence type="ECO:0000313" key="2">
    <source>
        <dbReference type="Proteomes" id="UP001345219"/>
    </source>
</evidence>
<protein>
    <submittedName>
        <fullName evidence="1">Uncharacterized protein</fullName>
    </submittedName>
</protein>
<accession>A0AAN7JU01</accession>
<dbReference type="Proteomes" id="UP001345219">
    <property type="component" value="Chromosome 4"/>
</dbReference>
<dbReference type="EMBL" id="JAXIOK010000017">
    <property type="protein sequence ID" value="KAK4751118.1"/>
    <property type="molecule type" value="Genomic_DNA"/>
</dbReference>
<name>A0AAN7JU01_9MYRT</name>
<gene>
    <name evidence="1" type="ORF">SAY87_004600</name>
</gene>
<organism evidence="1 2">
    <name type="scientific">Trapa incisa</name>
    <dbReference type="NCBI Taxonomy" id="236973"/>
    <lineage>
        <taxon>Eukaryota</taxon>
        <taxon>Viridiplantae</taxon>
        <taxon>Streptophyta</taxon>
        <taxon>Embryophyta</taxon>
        <taxon>Tracheophyta</taxon>
        <taxon>Spermatophyta</taxon>
        <taxon>Magnoliopsida</taxon>
        <taxon>eudicotyledons</taxon>
        <taxon>Gunneridae</taxon>
        <taxon>Pentapetalae</taxon>
        <taxon>rosids</taxon>
        <taxon>malvids</taxon>
        <taxon>Myrtales</taxon>
        <taxon>Lythraceae</taxon>
        <taxon>Trapa</taxon>
    </lineage>
</organism>
<reference evidence="1 2" key="1">
    <citation type="journal article" date="2023" name="Hortic Res">
        <title>Pangenome of water caltrop reveals structural variations and asymmetric subgenome divergence after allopolyploidization.</title>
        <authorList>
            <person name="Zhang X."/>
            <person name="Chen Y."/>
            <person name="Wang L."/>
            <person name="Yuan Y."/>
            <person name="Fang M."/>
            <person name="Shi L."/>
            <person name="Lu R."/>
            <person name="Comes H.P."/>
            <person name="Ma Y."/>
            <person name="Chen Y."/>
            <person name="Huang G."/>
            <person name="Zhou Y."/>
            <person name="Zheng Z."/>
            <person name="Qiu Y."/>
        </authorList>
    </citation>
    <scope>NUCLEOTIDE SEQUENCE [LARGE SCALE GENOMIC DNA]</scope>
    <source>
        <tissue evidence="1">Roots</tissue>
    </source>
</reference>
<evidence type="ECO:0000313" key="1">
    <source>
        <dbReference type="EMBL" id="KAK4751118.1"/>
    </source>
</evidence>
<proteinExistence type="predicted"/>
<sequence length="57" mass="6401">MPLGQGKKKFDVRSLVVEGTGTDHPNFAVGKVSCRHVVTDIYELFNIGIMISKWPFH</sequence>
<keyword evidence="2" id="KW-1185">Reference proteome</keyword>
<comment type="caution">
    <text evidence="1">The sequence shown here is derived from an EMBL/GenBank/DDBJ whole genome shotgun (WGS) entry which is preliminary data.</text>
</comment>
<dbReference type="AlphaFoldDB" id="A0AAN7JU01"/>